<dbReference type="SUPFAM" id="SSF52172">
    <property type="entry name" value="CheY-like"/>
    <property type="match status" value="1"/>
</dbReference>
<dbReference type="InterPro" id="IPR011006">
    <property type="entry name" value="CheY-like_superfamily"/>
</dbReference>
<accession>A5BXH6</accession>
<dbReference type="EMBL" id="AM474732">
    <property type="protein sequence ID" value="CAN81576.1"/>
    <property type="molecule type" value="Genomic_DNA"/>
</dbReference>
<dbReference type="PANTHER" id="PTHR43874:SF123">
    <property type="entry name" value="TWO-COMPONENT RESPONSE REGULATOR ARR14"/>
    <property type="match status" value="1"/>
</dbReference>
<feature type="domain" description="Response regulatory" evidence="6">
    <location>
        <begin position="41"/>
        <end position="137"/>
    </location>
</feature>
<keyword evidence="4" id="KW-0597">Phosphoprotein</keyword>
<dbReference type="GO" id="GO:0009736">
    <property type="term" value="P:cytokinin-activated signaling pathway"/>
    <property type="evidence" value="ECO:0007669"/>
    <property type="project" value="InterPro"/>
</dbReference>
<evidence type="ECO:0000256" key="5">
    <source>
        <dbReference type="SAM" id="MobiDB-lite"/>
    </source>
</evidence>
<dbReference type="ExpressionAtlas" id="A5BXH6">
    <property type="expression patterns" value="baseline and differential"/>
</dbReference>
<evidence type="ECO:0000313" key="7">
    <source>
        <dbReference type="EMBL" id="CAN81576.1"/>
    </source>
</evidence>
<dbReference type="PROSITE" id="PS50110">
    <property type="entry name" value="RESPONSE_REGULATORY"/>
    <property type="match status" value="1"/>
</dbReference>
<evidence type="ECO:0000256" key="3">
    <source>
        <dbReference type="ARBA" id="ARBA00023163"/>
    </source>
</evidence>
<evidence type="ECO:0000256" key="2">
    <source>
        <dbReference type="ARBA" id="ARBA00023015"/>
    </source>
</evidence>
<dbReference type="InterPro" id="IPR045279">
    <property type="entry name" value="ARR-like"/>
</dbReference>
<protein>
    <recommendedName>
        <fullName evidence="6">Response regulatory domain-containing protein</fullName>
    </recommendedName>
</protein>
<name>A5BXH6_VITVI</name>
<keyword evidence="1" id="KW-0902">Two-component regulatory system</keyword>
<evidence type="ECO:0000259" key="6">
    <source>
        <dbReference type="PROSITE" id="PS50110"/>
    </source>
</evidence>
<proteinExistence type="predicted"/>
<dbReference type="PANTHER" id="PTHR43874">
    <property type="entry name" value="TWO-COMPONENT RESPONSE REGULATOR"/>
    <property type="match status" value="1"/>
</dbReference>
<dbReference type="GO" id="GO:0000160">
    <property type="term" value="P:phosphorelay signal transduction system"/>
    <property type="evidence" value="ECO:0007669"/>
    <property type="project" value="UniProtKB-KW"/>
</dbReference>
<reference evidence="7" key="1">
    <citation type="journal article" date="2007" name="PLoS ONE">
        <title>The first genome sequence of an elite grapevine cultivar (Pinot noir Vitis vinifera L.): coping with a highly heterozygous genome.</title>
        <authorList>
            <person name="Velasco R."/>
            <person name="Zharkikh A."/>
            <person name="Troggio M."/>
            <person name="Cartwright D.A."/>
            <person name="Cestaro A."/>
            <person name="Pruss D."/>
            <person name="Pindo M."/>
            <person name="FitzGerald L.M."/>
            <person name="Vezzulli S."/>
            <person name="Reid J."/>
            <person name="Malacarne G."/>
            <person name="Iliev D."/>
            <person name="Coppola G."/>
            <person name="Wardell B."/>
            <person name="Micheletti D."/>
            <person name="Macalma T."/>
            <person name="Facci M."/>
            <person name="Mitchell J.T."/>
            <person name="Perazzolli M."/>
            <person name="Eldredge G."/>
            <person name="Gatto P."/>
            <person name="Oyzerski R."/>
            <person name="Moretto M."/>
            <person name="Gutin N."/>
            <person name="Stefanini M."/>
            <person name="Chen Y."/>
            <person name="Segala C."/>
            <person name="Davenport C."/>
            <person name="Dematte L."/>
            <person name="Mraz A."/>
            <person name="Battilana J."/>
            <person name="Stormo K."/>
            <person name="Costa F."/>
            <person name="Tao Q."/>
            <person name="Si-Ammour A."/>
            <person name="Harkins T."/>
            <person name="Lackey A."/>
            <person name="Perbost C."/>
            <person name="Taillon B."/>
            <person name="Stella A."/>
            <person name="Solovyev V."/>
            <person name="Fawcett J.A."/>
            <person name="Sterck L."/>
            <person name="Vandepoele K."/>
            <person name="Grando S.M."/>
            <person name="Toppo S."/>
            <person name="Moser C."/>
            <person name="Lanchbury J."/>
            <person name="Bogden R."/>
            <person name="Skolnick M."/>
            <person name="Sgaramella V."/>
            <person name="Bhatnagar S.K."/>
            <person name="Fontana P."/>
            <person name="Gutin A."/>
            <person name="Van de Peer Y."/>
            <person name="Salamini F."/>
            <person name="Viola R."/>
        </authorList>
    </citation>
    <scope>NUCLEOTIDE SEQUENCE</scope>
</reference>
<dbReference type="AlphaFoldDB" id="A5BXH6"/>
<evidence type="ECO:0000256" key="1">
    <source>
        <dbReference type="ARBA" id="ARBA00023012"/>
    </source>
</evidence>
<evidence type="ECO:0000256" key="4">
    <source>
        <dbReference type="PROSITE-ProRule" id="PRU00169"/>
    </source>
</evidence>
<dbReference type="Gene3D" id="3.40.50.2300">
    <property type="match status" value="1"/>
</dbReference>
<keyword evidence="3" id="KW-0804">Transcription</keyword>
<sequence length="137" mass="15482">MGGETHTIRREGECHRSRLGGTNKPYKVNVVVSDQFSTGLKVLVVDDDVTRLRILEQMLRYHVTTCSQATIALNILREKKDCFDIVLSDARVPGMIDYKLLEHVGLETDLPIIMMSADGRTGAVMRDSHSWCMQLFD</sequence>
<gene>
    <name evidence="7" type="ORF">VITISV_027774</name>
</gene>
<dbReference type="Pfam" id="PF00072">
    <property type="entry name" value="Response_reg"/>
    <property type="match status" value="1"/>
</dbReference>
<organism evidence="7">
    <name type="scientific">Vitis vinifera</name>
    <name type="common">Grape</name>
    <dbReference type="NCBI Taxonomy" id="29760"/>
    <lineage>
        <taxon>Eukaryota</taxon>
        <taxon>Viridiplantae</taxon>
        <taxon>Streptophyta</taxon>
        <taxon>Embryophyta</taxon>
        <taxon>Tracheophyta</taxon>
        <taxon>Spermatophyta</taxon>
        <taxon>Magnoliopsida</taxon>
        <taxon>eudicotyledons</taxon>
        <taxon>Gunneridae</taxon>
        <taxon>Pentapetalae</taxon>
        <taxon>rosids</taxon>
        <taxon>Vitales</taxon>
        <taxon>Vitaceae</taxon>
        <taxon>Viteae</taxon>
        <taxon>Vitis</taxon>
    </lineage>
</organism>
<dbReference type="InterPro" id="IPR001789">
    <property type="entry name" value="Sig_transdc_resp-reg_receiver"/>
</dbReference>
<feature type="region of interest" description="Disordered" evidence="5">
    <location>
        <begin position="1"/>
        <end position="20"/>
    </location>
</feature>
<feature type="modified residue" description="4-aspartylphosphate" evidence="4">
    <location>
        <position position="89"/>
    </location>
</feature>
<keyword evidence="2" id="KW-0805">Transcription regulation</keyword>
<feature type="compositionally biased region" description="Basic and acidic residues" evidence="5">
    <location>
        <begin position="1"/>
        <end position="16"/>
    </location>
</feature>